<protein>
    <submittedName>
        <fullName evidence="3">IS200/IS605 family element transposase accessory protein TnpB</fullName>
    </submittedName>
</protein>
<dbReference type="AlphaFoldDB" id="A0A848DBV5"/>
<comment type="caution">
    <text evidence="3">The sequence shown here is derived from an EMBL/GenBank/DDBJ whole genome shotgun (WGS) entry which is preliminary data.</text>
</comment>
<accession>A0A848DBV5</accession>
<dbReference type="EMBL" id="WNEG01000103">
    <property type="protein sequence ID" value="NMG83761.1"/>
    <property type="molecule type" value="Genomic_DNA"/>
</dbReference>
<dbReference type="Pfam" id="PF07282">
    <property type="entry name" value="Cas12f1-like_TNB"/>
    <property type="match status" value="1"/>
</dbReference>
<evidence type="ECO:0000256" key="1">
    <source>
        <dbReference type="ARBA" id="ARBA00023125"/>
    </source>
</evidence>
<reference evidence="3" key="1">
    <citation type="journal article" date="2020" name="MBio">
        <title>'Candidatus Ethanoperedens,' a Thermophilic Genus of Archaea Mediating the Anaerobic Oxidation of Ethane.</title>
        <authorList>
            <person name="Hahn C.J."/>
            <person name="Laso-Perez R."/>
            <person name="Vulcano F."/>
            <person name="Vaziourakis K.M."/>
            <person name="Stokke R."/>
            <person name="Steen I.H."/>
            <person name="Teske A."/>
            <person name="Boetius A."/>
            <person name="Liebeke M."/>
            <person name="Amann R."/>
            <person name="Knittel K."/>
            <person name="Wegener G."/>
        </authorList>
    </citation>
    <scope>NUCLEOTIDE SEQUENCE</scope>
    <source>
        <strain evidence="3">GoM-Arc1-LC-WB58</strain>
    </source>
</reference>
<dbReference type="InterPro" id="IPR010095">
    <property type="entry name" value="Cas12f1-like_TNB"/>
</dbReference>
<dbReference type="GO" id="GO:0003677">
    <property type="term" value="F:DNA binding"/>
    <property type="evidence" value="ECO:0007669"/>
    <property type="project" value="UniProtKB-KW"/>
</dbReference>
<name>A0A848DBV5_9EURY</name>
<dbReference type="Proteomes" id="UP000606580">
    <property type="component" value="Unassembled WGS sequence"/>
</dbReference>
<proteinExistence type="predicted"/>
<sequence>MKKRYKRTRSGWMRRTSRIYIRGANKSKVEELINFLNLYQNIINYLLVRFWSSHDRNENFPTNGFIKSIQERFSITARLAQCAAKQAKEIARSQNEKNERTMPRFVSHIANLDSRFVAIEVFNGHFEMCLKFASGVPKIVIPFNWTKHTNKFRDGGWELAKSIRLGYNKKGLFIDLIFEKEPPAMREEGETIGIDSGFNTMLVTSDKQFIGEGLKETIERGGKRRKTWHHFVKTEVNRHLKDLNLDNIKLISLENLKNVKKGKRGKFSRNINRLLSFWLYARVNERLKQICEEQGIRIDRKNPWKTSQRCSVCGNIDRRNRKGEKFLCLECGYATNADYNASKNLKALGLAGVYSLRSLPTIDVENGEFSI</sequence>
<keyword evidence="1" id="KW-0238">DNA-binding</keyword>
<gene>
    <name evidence="3" type="ORF">GIS02_06125</name>
</gene>
<evidence type="ECO:0000259" key="2">
    <source>
        <dbReference type="Pfam" id="PF07282"/>
    </source>
</evidence>
<dbReference type="NCBIfam" id="TIGR01766">
    <property type="entry name" value="IS200/IS605 family accessory protein TnpB-like domain"/>
    <property type="match status" value="1"/>
</dbReference>
<evidence type="ECO:0000313" key="4">
    <source>
        <dbReference type="Proteomes" id="UP000606580"/>
    </source>
</evidence>
<evidence type="ECO:0000313" key="3">
    <source>
        <dbReference type="EMBL" id="NMG83761.1"/>
    </source>
</evidence>
<organism evidence="3 4">
    <name type="scientific">Candidatus Ethanoperedens thermophilum</name>
    <dbReference type="NCBI Taxonomy" id="2766897"/>
    <lineage>
        <taxon>Archaea</taxon>
        <taxon>Methanobacteriati</taxon>
        <taxon>Methanobacteriota</taxon>
        <taxon>Stenosarchaea group</taxon>
        <taxon>Methanomicrobia</taxon>
        <taxon>Methanosarcinales</taxon>
        <taxon>Methanosarcinales incertae sedis</taxon>
        <taxon>GOM Arc I cluster</taxon>
        <taxon>Candidatus Ethanoperedens</taxon>
    </lineage>
</organism>
<feature type="domain" description="Cas12f1-like TNB" evidence="2">
    <location>
        <begin position="280"/>
        <end position="345"/>
    </location>
</feature>